<dbReference type="Pfam" id="PF12585">
    <property type="entry name" value="DUF3759"/>
    <property type="match status" value="1"/>
</dbReference>
<sequence>MTVPEDTFPIGYFYIVSKMNGLVLDIRDPENAAVRSKIVMEPKKPVSPERDSQLWIHQDGFLTNKASGLVLDIDRAESFIAIFTRENRLYLDQMKESEAADDQRFGYDSENGYIYALSNPDIVFDILHKEEAEDARVIVHKRKPLEEAENQLWTIELADPPRKIDPEDEEEDDSKRERFKAWFGNWRGWGHSKKREVLSESELKEANEKVYHEKKHSATYELIAAAVAYQAVNMWEKKQEEEGNEVHHGTAKKMVAAFAAKELVKILQERDDAEEVENDEQKKKWIEKMTTSAASNYFDQKHGH</sequence>
<proteinExistence type="predicted"/>
<evidence type="ECO:0000313" key="2">
    <source>
        <dbReference type="Proteomes" id="UP000093000"/>
    </source>
</evidence>
<dbReference type="AlphaFoldDB" id="A0A1C7NCJ2"/>
<evidence type="ECO:0008006" key="3">
    <source>
        <dbReference type="Google" id="ProtNLM"/>
    </source>
</evidence>
<dbReference type="InParanoid" id="A0A1C7NCJ2"/>
<dbReference type="SUPFAM" id="SSF50370">
    <property type="entry name" value="Ricin B-like lectins"/>
    <property type="match status" value="1"/>
</dbReference>
<dbReference type="InterPro" id="IPR022234">
    <property type="entry name" value="DUF3759"/>
</dbReference>
<evidence type="ECO:0000313" key="1">
    <source>
        <dbReference type="EMBL" id="OBZ86489.1"/>
    </source>
</evidence>
<dbReference type="Proteomes" id="UP000093000">
    <property type="component" value="Unassembled WGS sequence"/>
</dbReference>
<dbReference type="OrthoDB" id="9895617at2759"/>
<dbReference type="InterPro" id="IPR035992">
    <property type="entry name" value="Ricin_B-like_lectins"/>
</dbReference>
<gene>
    <name evidence="1" type="ORF">A0J61_05465</name>
</gene>
<dbReference type="Gene3D" id="2.80.10.50">
    <property type="match status" value="1"/>
</dbReference>
<name>A0A1C7NCJ2_9FUNG</name>
<dbReference type="EMBL" id="LUGH01000295">
    <property type="protein sequence ID" value="OBZ86489.1"/>
    <property type="molecule type" value="Genomic_DNA"/>
</dbReference>
<comment type="caution">
    <text evidence="1">The sequence shown here is derived from an EMBL/GenBank/DDBJ whole genome shotgun (WGS) entry which is preliminary data.</text>
</comment>
<dbReference type="PANTHER" id="PTHR37450:SF1">
    <property type="entry name" value="CIPC PROTEIN"/>
    <property type="match status" value="1"/>
</dbReference>
<protein>
    <recommendedName>
        <fullName evidence="3">Ricin B lectin domain-containing protein</fullName>
    </recommendedName>
</protein>
<dbReference type="PANTHER" id="PTHR37450">
    <property type="entry name" value="CIPC PROTEIN"/>
    <property type="match status" value="1"/>
</dbReference>
<organism evidence="1 2">
    <name type="scientific">Choanephora cucurbitarum</name>
    <dbReference type="NCBI Taxonomy" id="101091"/>
    <lineage>
        <taxon>Eukaryota</taxon>
        <taxon>Fungi</taxon>
        <taxon>Fungi incertae sedis</taxon>
        <taxon>Mucoromycota</taxon>
        <taxon>Mucoromycotina</taxon>
        <taxon>Mucoromycetes</taxon>
        <taxon>Mucorales</taxon>
        <taxon>Mucorineae</taxon>
        <taxon>Choanephoraceae</taxon>
        <taxon>Choanephoroideae</taxon>
        <taxon>Choanephora</taxon>
    </lineage>
</organism>
<keyword evidence="2" id="KW-1185">Reference proteome</keyword>
<accession>A0A1C7NCJ2</accession>
<reference evidence="1 2" key="1">
    <citation type="submission" date="2016-03" db="EMBL/GenBank/DDBJ databases">
        <title>Choanephora cucurbitarum.</title>
        <authorList>
            <person name="Min B."/>
            <person name="Park H."/>
            <person name="Park J.-H."/>
            <person name="Shin H.-D."/>
            <person name="Choi I.-G."/>
        </authorList>
    </citation>
    <scope>NUCLEOTIDE SEQUENCE [LARGE SCALE GENOMIC DNA]</scope>
    <source>
        <strain evidence="1 2">KUS-F28377</strain>
    </source>
</reference>
<dbReference type="CDD" id="cd23454">
    <property type="entry name" value="beta-trefoil_Ricin_GllA-1"/>
    <property type="match status" value="1"/>
</dbReference>
<dbReference type="STRING" id="101091.A0A1C7NCJ2"/>